<protein>
    <submittedName>
        <fullName evidence="2">Uncharacterized protein</fullName>
    </submittedName>
</protein>
<dbReference type="Proteomes" id="UP000887576">
    <property type="component" value="Unplaced"/>
</dbReference>
<reference evidence="2" key="1">
    <citation type="submission" date="2022-11" db="UniProtKB">
        <authorList>
            <consortium name="WormBaseParasite"/>
        </authorList>
    </citation>
    <scope>IDENTIFICATION</scope>
</reference>
<sequence length="932" mass="106692">MDGSDRESFEEVDEDTVFDAQLEDLSIDDVPRDSPDSFVKVDIDGGVESSSNTETDEEGEEWTIPETANDSKTFDSETELKDKLSSLDDLFHLFTICLQGYDSMLFSDLTIRNLLLIDQRLSDIIGDSKYDAETKNHYIAKFFQMLGDLFAGRCAARKDLLKDDREKVIEYTILCYSVSLHYSGMTNYGNSKEKAKKHLNECEMTIILDHIRNVYDVKGTVFDIISEEVGKQLSDSLFDEADNSFLKSFDFTALKDCPNYSFDFEKQFLPRLDDILYLKNDDEFLHRLLYIFGYARLNNYSHFKMIFPGISSLSVEEYGMNGFDSFLIFMNFAVSYCKLINYRFGYEFNYHVSVNNVVERQIGVSDVDDPTIMFISPSVRHCTPSPLAQLFWNAFKLIVWEQETNLEFLICKEFQHKDVIKELFSKLTEIINLKGSYVQLSSVVERFYLLYGLVSSPENIQSVDIKAKLLAHAEYIEQHIDDEDDLDLDEKLAYDGVLVDRIFPTVDFTELFQKTIFVLNHVRIMQDIAHFMIKEMGGADLDPKYEQILENMSKTKKNEQEGDLNETNITETKNVDEESSAQVDSNDEEQDMADEHENAEANVSDEEEDESEDEDDSIPVNHDIYCYKKLQNMDVILQISDLLTERKEKTFGAENGPTWRDIIESARTGTVLPKIDTETMLLINDVQNVPEKHDKFELVHEDLDNMQNSYSQKLFSLKAAVFLGQQGYFDFAKCVLTNYNKFGTRPLLVSGVLLEKLSKYFVDYKVPVEKQFILRKIISTNYDRLSSSGFILTAVDFAGAIDVLVLRILSHFGVVAKQIPRLAPNAGLDMNLIVANFAKELTKEPEFSQTNKSRGKDAFKVAFEQWRGISEDIPEPVRAQKLMECIAPALTPQQIAGYKPTHINPVNLTDIEDTPPSTSVKTTVKAILRRTP</sequence>
<proteinExistence type="predicted"/>
<organism evidence="1 2">
    <name type="scientific">Panagrolaimus sp. JU765</name>
    <dbReference type="NCBI Taxonomy" id="591449"/>
    <lineage>
        <taxon>Eukaryota</taxon>
        <taxon>Metazoa</taxon>
        <taxon>Ecdysozoa</taxon>
        <taxon>Nematoda</taxon>
        <taxon>Chromadorea</taxon>
        <taxon>Rhabditida</taxon>
        <taxon>Tylenchina</taxon>
        <taxon>Panagrolaimomorpha</taxon>
        <taxon>Panagrolaimoidea</taxon>
        <taxon>Panagrolaimidae</taxon>
        <taxon>Panagrolaimus</taxon>
    </lineage>
</organism>
<dbReference type="WBParaSite" id="JU765_v2.g16477.t1">
    <property type="protein sequence ID" value="JU765_v2.g16477.t1"/>
    <property type="gene ID" value="JU765_v2.g16477"/>
</dbReference>
<evidence type="ECO:0000313" key="2">
    <source>
        <dbReference type="WBParaSite" id="JU765_v2.g16477.t1"/>
    </source>
</evidence>
<evidence type="ECO:0000313" key="1">
    <source>
        <dbReference type="Proteomes" id="UP000887576"/>
    </source>
</evidence>
<name>A0AC34QHU9_9BILA</name>
<accession>A0AC34QHU9</accession>